<reference evidence="6 7" key="2">
    <citation type="submission" date="2024-10" db="EMBL/GenBank/DDBJ databases">
        <authorList>
            <person name="Ryan C."/>
        </authorList>
    </citation>
    <scope>NUCLEOTIDE SEQUENCE [LARGE SCALE GENOMIC DNA]</scope>
</reference>
<evidence type="ECO:0000313" key="6">
    <source>
        <dbReference type="EMBL" id="CAL5073140.1"/>
    </source>
</evidence>
<dbReference type="EMBL" id="OZ075116">
    <property type="protein sequence ID" value="CAL5073140.1"/>
    <property type="molecule type" value="Genomic_DNA"/>
</dbReference>
<keyword evidence="7" id="KW-1185">Reference proteome</keyword>
<feature type="compositionally biased region" description="Low complexity" evidence="4">
    <location>
        <begin position="166"/>
        <end position="186"/>
    </location>
</feature>
<dbReference type="GO" id="GO:0003723">
    <property type="term" value="F:RNA binding"/>
    <property type="evidence" value="ECO:0007669"/>
    <property type="project" value="UniProtKB-UniRule"/>
</dbReference>
<evidence type="ECO:0000256" key="2">
    <source>
        <dbReference type="ARBA" id="ARBA00022884"/>
    </source>
</evidence>
<evidence type="ECO:0000256" key="3">
    <source>
        <dbReference type="PROSITE-ProRule" id="PRU00176"/>
    </source>
</evidence>
<dbReference type="SUPFAM" id="SSF54928">
    <property type="entry name" value="RNA-binding domain, RBD"/>
    <property type="match status" value="1"/>
</dbReference>
<dbReference type="CDD" id="cd12277">
    <property type="entry name" value="RRM3_MEI2_EAR1_like"/>
    <property type="match status" value="1"/>
</dbReference>
<dbReference type="InterPro" id="IPR012677">
    <property type="entry name" value="Nucleotide-bd_a/b_plait_sf"/>
</dbReference>
<reference evidence="7" key="1">
    <citation type="submission" date="2024-06" db="EMBL/GenBank/DDBJ databases">
        <authorList>
            <person name="Ryan C."/>
        </authorList>
    </citation>
    <scope>NUCLEOTIDE SEQUENCE [LARGE SCALE GENOMIC DNA]</scope>
</reference>
<evidence type="ECO:0000313" key="7">
    <source>
        <dbReference type="Proteomes" id="UP001497457"/>
    </source>
</evidence>
<feature type="compositionally biased region" description="Basic residues" evidence="4">
    <location>
        <begin position="232"/>
        <end position="242"/>
    </location>
</feature>
<dbReference type="AlphaFoldDB" id="A0ABC9FE39"/>
<proteinExistence type="predicted"/>
<feature type="compositionally biased region" description="Gly residues" evidence="4">
    <location>
        <begin position="135"/>
        <end position="149"/>
    </location>
</feature>
<evidence type="ECO:0000259" key="5">
    <source>
        <dbReference type="PROSITE" id="PS50102"/>
    </source>
</evidence>
<protein>
    <recommendedName>
        <fullName evidence="5">RRM domain-containing protein</fullName>
    </recommendedName>
</protein>
<dbReference type="Pfam" id="PF04059">
    <property type="entry name" value="RRM_2"/>
    <property type="match status" value="1"/>
</dbReference>
<dbReference type="InterPro" id="IPR007201">
    <property type="entry name" value="Mei2-like_Rrm_C"/>
</dbReference>
<dbReference type="Gene3D" id="3.30.70.330">
    <property type="match status" value="1"/>
</dbReference>
<dbReference type="PANTHER" id="PTHR24012">
    <property type="entry name" value="RNA BINDING PROTEIN"/>
    <property type="match status" value="1"/>
</dbReference>
<name>A0ABC9FE39_9POAL</name>
<dbReference type="PROSITE" id="PS50102">
    <property type="entry name" value="RRM"/>
    <property type="match status" value="1"/>
</dbReference>
<keyword evidence="1" id="KW-0677">Repeat</keyword>
<dbReference type="InterPro" id="IPR000504">
    <property type="entry name" value="RRM_dom"/>
</dbReference>
<evidence type="ECO:0000256" key="4">
    <source>
        <dbReference type="SAM" id="MobiDB-lite"/>
    </source>
</evidence>
<accession>A0ABC9FE39</accession>
<organism evidence="6 7">
    <name type="scientific">Urochloa decumbens</name>
    <dbReference type="NCBI Taxonomy" id="240449"/>
    <lineage>
        <taxon>Eukaryota</taxon>
        <taxon>Viridiplantae</taxon>
        <taxon>Streptophyta</taxon>
        <taxon>Embryophyta</taxon>
        <taxon>Tracheophyta</taxon>
        <taxon>Spermatophyta</taxon>
        <taxon>Magnoliopsida</taxon>
        <taxon>Liliopsida</taxon>
        <taxon>Poales</taxon>
        <taxon>Poaceae</taxon>
        <taxon>PACMAD clade</taxon>
        <taxon>Panicoideae</taxon>
        <taxon>Panicodae</taxon>
        <taxon>Paniceae</taxon>
        <taxon>Melinidinae</taxon>
        <taxon>Urochloa</taxon>
    </lineage>
</organism>
<keyword evidence="2 3" id="KW-0694">RNA-binding</keyword>
<gene>
    <name evidence="6" type="ORF">URODEC1_LOCUS104432</name>
</gene>
<dbReference type="Proteomes" id="UP001497457">
    <property type="component" value="Chromosome 6rd"/>
</dbReference>
<feature type="domain" description="RRM" evidence="5">
    <location>
        <begin position="269"/>
        <end position="356"/>
    </location>
</feature>
<evidence type="ECO:0000256" key="1">
    <source>
        <dbReference type="ARBA" id="ARBA00022737"/>
    </source>
</evidence>
<dbReference type="InterPro" id="IPR035979">
    <property type="entry name" value="RBD_domain_sf"/>
</dbReference>
<sequence>MELSQPLRADAMPYIPLVAFICPPPMAQLPSPPFFPLTPPPYQYQAPPPQAAFRGCGAVPIGGVVMQGAFPHPPPWAPLTPVSHGAIPMPAATAMPLAGDITHAPRSVRAPGARPPPRLDVPPRMQRRARPGPGASRGGEAAGAGGGNGAAKEEPAPGCGGGGAKASGAGEEAAANEPSPRSVLVTPSPPISPTTSLPSSFCPPPASAAPTKEARSPNTAASRPAGPPERRRWQRVGPRRAQRLAAPDCEARRGVPKPRLLYDPACTRTSLMVRNIPNDFTRKRLMSIIDEHCFIENQKVVPGGVKSEYDFLYVPIDFRTLANKGYAFVNMTSPEAARRIWKHLHGHRWEVGRCLKTCAVDYAAKQGLEKLRDHFSESSFNCETEEFLPAWFEPPRDGTRPAEGVLHVVGGLRRRS</sequence>
<feature type="region of interest" description="Disordered" evidence="4">
    <location>
        <begin position="105"/>
        <end position="245"/>
    </location>
</feature>